<gene>
    <name evidence="1" type="ORF">F6X53_24540</name>
</gene>
<organism evidence="1 2">
    <name type="scientific">Methylobacterium soli</name>
    <dbReference type="NCBI Taxonomy" id="553447"/>
    <lineage>
        <taxon>Bacteria</taxon>
        <taxon>Pseudomonadati</taxon>
        <taxon>Pseudomonadota</taxon>
        <taxon>Alphaproteobacteria</taxon>
        <taxon>Hyphomicrobiales</taxon>
        <taxon>Methylobacteriaceae</taxon>
        <taxon>Methylobacterium</taxon>
    </lineage>
</organism>
<evidence type="ECO:0000313" key="1">
    <source>
        <dbReference type="EMBL" id="KAB1075845.1"/>
    </source>
</evidence>
<dbReference type="Proteomes" id="UP000474159">
    <property type="component" value="Unassembled WGS sequence"/>
</dbReference>
<proteinExistence type="predicted"/>
<comment type="caution">
    <text evidence="1">The sequence shown here is derived from an EMBL/GenBank/DDBJ whole genome shotgun (WGS) entry which is preliminary data.</text>
</comment>
<keyword evidence="2" id="KW-1185">Reference proteome</keyword>
<reference evidence="1 2" key="1">
    <citation type="submission" date="2019-09" db="EMBL/GenBank/DDBJ databases">
        <title>YIM 48816 draft genome.</title>
        <authorList>
            <person name="Jiang L."/>
        </authorList>
    </citation>
    <scope>NUCLEOTIDE SEQUENCE [LARGE SCALE GENOMIC DNA]</scope>
    <source>
        <strain evidence="1 2">YIM 48816</strain>
    </source>
</reference>
<protein>
    <submittedName>
        <fullName evidence="1">Uncharacterized protein</fullName>
    </submittedName>
</protein>
<sequence>MREGWNPAAGASFDHRCEEIREASRLERSVADTLRVIAAACAEREAPPIHAARQHLREIYGAARLRKQREQVRRSA</sequence>
<dbReference type="RefSeq" id="WP_151003241.1">
    <property type="nucleotide sequence ID" value="NZ_BPQY01000273.1"/>
</dbReference>
<dbReference type="EMBL" id="VZZK01000033">
    <property type="protein sequence ID" value="KAB1075845.1"/>
    <property type="molecule type" value="Genomic_DNA"/>
</dbReference>
<dbReference type="OrthoDB" id="8001309at2"/>
<evidence type="ECO:0000313" key="2">
    <source>
        <dbReference type="Proteomes" id="UP000474159"/>
    </source>
</evidence>
<accession>A0A6L3SVN9</accession>
<dbReference type="AlphaFoldDB" id="A0A6L3SVN9"/>
<name>A0A6L3SVN9_9HYPH</name>